<dbReference type="EMBL" id="MWWX01000010">
    <property type="protein sequence ID" value="OZG61312.1"/>
    <property type="molecule type" value="Genomic_DNA"/>
</dbReference>
<dbReference type="OrthoDB" id="4268837at2"/>
<dbReference type="Proteomes" id="UP000216352">
    <property type="component" value="Unassembled WGS sequence"/>
</dbReference>
<organism evidence="5 6">
    <name type="scientific">Bifidobacterium lemurum</name>
    <dbReference type="NCBI Taxonomy" id="1603886"/>
    <lineage>
        <taxon>Bacteria</taxon>
        <taxon>Bacillati</taxon>
        <taxon>Actinomycetota</taxon>
        <taxon>Actinomycetes</taxon>
        <taxon>Bifidobacteriales</taxon>
        <taxon>Bifidobacteriaceae</taxon>
        <taxon>Bifidobacterium</taxon>
    </lineage>
</organism>
<dbReference type="RefSeq" id="WP_072723540.1">
    <property type="nucleotide sequence ID" value="NZ_BDIS01000001.1"/>
</dbReference>
<evidence type="ECO:0000256" key="1">
    <source>
        <dbReference type="ARBA" id="ARBA00023015"/>
    </source>
</evidence>
<dbReference type="CDD" id="cd06267">
    <property type="entry name" value="PBP1_LacI_sugar_binding-like"/>
    <property type="match status" value="1"/>
</dbReference>
<evidence type="ECO:0000313" key="6">
    <source>
        <dbReference type="Proteomes" id="UP000216352"/>
    </source>
</evidence>
<dbReference type="Gene3D" id="1.10.260.40">
    <property type="entry name" value="lambda repressor-like DNA-binding domains"/>
    <property type="match status" value="1"/>
</dbReference>
<evidence type="ECO:0000256" key="2">
    <source>
        <dbReference type="ARBA" id="ARBA00023125"/>
    </source>
</evidence>
<dbReference type="GO" id="GO:0003700">
    <property type="term" value="F:DNA-binding transcription factor activity"/>
    <property type="evidence" value="ECO:0007669"/>
    <property type="project" value="TreeGrafter"/>
</dbReference>
<keyword evidence="2" id="KW-0238">DNA-binding</keyword>
<accession>A0A261FQ46</accession>
<gene>
    <name evidence="5" type="ORF">BLEM_1524</name>
</gene>
<evidence type="ECO:0000259" key="4">
    <source>
        <dbReference type="PROSITE" id="PS50932"/>
    </source>
</evidence>
<dbReference type="SUPFAM" id="SSF47413">
    <property type="entry name" value="lambda repressor-like DNA-binding domains"/>
    <property type="match status" value="1"/>
</dbReference>
<evidence type="ECO:0000313" key="5">
    <source>
        <dbReference type="EMBL" id="OZG61312.1"/>
    </source>
</evidence>
<dbReference type="InterPro" id="IPR000843">
    <property type="entry name" value="HTH_LacI"/>
</dbReference>
<name>A0A261FQ46_9BIFI</name>
<dbReference type="Pfam" id="PF13377">
    <property type="entry name" value="Peripla_BP_3"/>
    <property type="match status" value="1"/>
</dbReference>
<dbReference type="SMART" id="SM00354">
    <property type="entry name" value="HTH_LACI"/>
    <property type="match status" value="1"/>
</dbReference>
<dbReference type="InterPro" id="IPR046335">
    <property type="entry name" value="LacI/GalR-like_sensor"/>
</dbReference>
<dbReference type="PROSITE" id="PS50932">
    <property type="entry name" value="HTH_LACI_2"/>
    <property type="match status" value="1"/>
</dbReference>
<dbReference type="CDD" id="cd01392">
    <property type="entry name" value="HTH_LacI"/>
    <property type="match status" value="1"/>
</dbReference>
<dbReference type="InterPro" id="IPR028082">
    <property type="entry name" value="Peripla_BP_I"/>
</dbReference>
<dbReference type="PANTHER" id="PTHR30146">
    <property type="entry name" value="LACI-RELATED TRANSCRIPTIONAL REPRESSOR"/>
    <property type="match status" value="1"/>
</dbReference>
<dbReference type="STRING" id="1603886.GCA_001895165_00156"/>
<dbReference type="GO" id="GO:0000976">
    <property type="term" value="F:transcription cis-regulatory region binding"/>
    <property type="evidence" value="ECO:0007669"/>
    <property type="project" value="TreeGrafter"/>
</dbReference>
<keyword evidence="3" id="KW-0804">Transcription</keyword>
<dbReference type="InterPro" id="IPR010982">
    <property type="entry name" value="Lambda_DNA-bd_dom_sf"/>
</dbReference>
<proteinExistence type="predicted"/>
<dbReference type="Gene3D" id="3.40.50.2300">
    <property type="match status" value="2"/>
</dbReference>
<dbReference type="AlphaFoldDB" id="A0A261FQ46"/>
<dbReference type="PANTHER" id="PTHR30146:SF109">
    <property type="entry name" value="HTH-TYPE TRANSCRIPTIONAL REGULATOR GALS"/>
    <property type="match status" value="1"/>
</dbReference>
<reference evidence="5 6" key="1">
    <citation type="journal article" date="2017" name="BMC Genomics">
        <title>Comparative genomic and phylogenomic analyses of the Bifidobacteriaceae family.</title>
        <authorList>
            <person name="Lugli G.A."/>
            <person name="Milani C."/>
            <person name="Turroni F."/>
            <person name="Duranti S."/>
            <person name="Mancabelli L."/>
            <person name="Mangifesta M."/>
            <person name="Ferrario C."/>
            <person name="Modesto M."/>
            <person name="Mattarelli P."/>
            <person name="Jiri K."/>
            <person name="van Sinderen D."/>
            <person name="Ventura M."/>
        </authorList>
    </citation>
    <scope>NUCLEOTIDE SEQUENCE [LARGE SCALE GENOMIC DNA]</scope>
    <source>
        <strain evidence="5 6">DSM 28807</strain>
    </source>
</reference>
<keyword evidence="6" id="KW-1185">Reference proteome</keyword>
<feature type="domain" description="HTH lacI-type" evidence="4">
    <location>
        <begin position="4"/>
        <end position="58"/>
    </location>
</feature>
<keyword evidence="1" id="KW-0805">Transcription regulation</keyword>
<protein>
    <submittedName>
        <fullName evidence="5">LacI family transcriptional regulator</fullName>
    </submittedName>
</protein>
<comment type="caution">
    <text evidence="5">The sequence shown here is derived from an EMBL/GenBank/DDBJ whole genome shotgun (WGS) entry which is preliminary data.</text>
</comment>
<dbReference type="SUPFAM" id="SSF53822">
    <property type="entry name" value="Periplasmic binding protein-like I"/>
    <property type="match status" value="1"/>
</dbReference>
<sequence>MRRATVYDVANKAGVSTATVSFTFRHPEKVKPSTREKVLGAAHELEYVPSASARGLARGRTGVLGLYSFDMLLERTEGIELAEDDAENAYTNAGSDIMDPDVRAYPLYVDEVQRGFELECWRRGRVLQLSTAAGHGAEESIAEIAGRVDGLALFPSEYVKGLPLERLCRQMPVVRISAGSENVPAAYVNCDNTTGMNAIVDHLIDVHHVRSVAFVGVQDSSDMRERYAAFVRRIRERGLGDMPALVDDSRAVSAEWFVKLCDALGSGQLPEAVVCSNDQSALGVVELLQDAGLKVPDDVIVTGFDGVLAGRLLHPTLTTVRQPMEAMGRLAAKLLDEQAEDPWREPCEYRLPVRFIARESCGCA</sequence>
<evidence type="ECO:0000256" key="3">
    <source>
        <dbReference type="ARBA" id="ARBA00023163"/>
    </source>
</evidence>
<dbReference type="Pfam" id="PF00356">
    <property type="entry name" value="LacI"/>
    <property type="match status" value="1"/>
</dbReference>